<proteinExistence type="predicted"/>
<accession>A0A7W6JAA9</accession>
<comment type="caution">
    <text evidence="1">The sequence shown here is derived from an EMBL/GenBank/DDBJ whole genome shotgun (WGS) entry which is preliminary data.</text>
</comment>
<sequence length="725" mass="79470">MSIQDIAIRQRDFTSGEINPDALRRDDVEQLRTGVRHARNLVSTPTGGLKRRPGRRMIFIDTGISFDFRPFDDIAYTVVLIAGGVKIRTDTGTLITRLSAPWLASDLEDLTYEVMDNEVFVAWRQRVQVISAQKGTNSWSIAPFSFATDISGTSRVPFYRFEDTANITMLPSGLTGNITLLFSQPVLTANHAGTIFRYAGRQLQITAVNSSISANAKVLENLPPTYSLTLDDASGFAVGQIVEADTSGAKGEVAAVAGNVVTFVTISRIIKPQVDEKLISPSGKGKISAVAAAAPAAAVQWDEQFMSDARGWPRSVSKDRQRLIFTNFPQKKNAVLWSAISANRDYLIGADPEDAILEWIGEECQVFHVIGGYDEFAVTDKGVFYIPVSVGTPLQPGSIEFRIIFSSELSSIRPIQVTEGLMFVDKARNGVYAISATGQTARPYIANEINRYHRHLFGAIKSIAVTSATPDFPSRQLYVVNDDGTYVTGQFNPDREYVGWLKQDGSGYVRNVAGSYGKVIFMTQYVFNGLVYGVGELLDSSCLADCSQTFSTADTSDSLQLNNGQKLQLSTGKALNISAVVASFYAGKTVSVYAGGFWFGKVAVPSNGVVAGYSQYDEITLGVDFDWTLTPLFINVEGGDAMGQGEQKRKIKNMKITVRETQEFKVGNRKFGSHRGGEDTAQPIPERDETYGYREFGRSYDPAPVFSSTFPCKFKLIELNTRITV</sequence>
<dbReference type="Proteomes" id="UP000528286">
    <property type="component" value="Unassembled WGS sequence"/>
</dbReference>
<keyword evidence="2" id="KW-1185">Reference proteome</keyword>
<dbReference type="AlphaFoldDB" id="A0A7W6JAA9"/>
<dbReference type="RefSeq" id="WP_183368013.1">
    <property type="nucleotide sequence ID" value="NZ_JACIEZ010000011.1"/>
</dbReference>
<name>A0A7W6JAA9_9HYPH</name>
<evidence type="ECO:0000313" key="1">
    <source>
        <dbReference type="EMBL" id="MBB4066753.1"/>
    </source>
</evidence>
<evidence type="ECO:0000313" key="2">
    <source>
        <dbReference type="Proteomes" id="UP000528286"/>
    </source>
</evidence>
<reference evidence="1 2" key="1">
    <citation type="submission" date="2020-08" db="EMBL/GenBank/DDBJ databases">
        <title>Genomic Encyclopedia of Type Strains, Phase IV (KMG-IV): sequencing the most valuable type-strain genomes for metagenomic binning, comparative biology and taxonomic classification.</title>
        <authorList>
            <person name="Goeker M."/>
        </authorList>
    </citation>
    <scope>NUCLEOTIDE SEQUENCE [LARGE SCALE GENOMIC DNA]</scope>
    <source>
        <strain evidence="1 2">DSM 29853</strain>
    </source>
</reference>
<organism evidence="1 2">
    <name type="scientific">Gellertiella hungarica</name>
    <dbReference type="NCBI Taxonomy" id="1572859"/>
    <lineage>
        <taxon>Bacteria</taxon>
        <taxon>Pseudomonadati</taxon>
        <taxon>Pseudomonadota</taxon>
        <taxon>Alphaproteobacteria</taxon>
        <taxon>Hyphomicrobiales</taxon>
        <taxon>Rhizobiaceae</taxon>
        <taxon>Gellertiella</taxon>
    </lineage>
</organism>
<gene>
    <name evidence="1" type="ORF">GGR23_003971</name>
</gene>
<dbReference type="EMBL" id="JACIEZ010000011">
    <property type="protein sequence ID" value="MBB4066753.1"/>
    <property type="molecule type" value="Genomic_DNA"/>
</dbReference>
<protein>
    <submittedName>
        <fullName evidence="1">Uncharacterized protein</fullName>
    </submittedName>
</protein>